<dbReference type="EMBL" id="JAHRHJ020000009">
    <property type="protein sequence ID" value="KAH9301913.1"/>
    <property type="molecule type" value="Genomic_DNA"/>
</dbReference>
<feature type="region of interest" description="Disordered" evidence="1">
    <location>
        <begin position="1"/>
        <end position="33"/>
    </location>
</feature>
<evidence type="ECO:0000256" key="1">
    <source>
        <dbReference type="SAM" id="MobiDB-lite"/>
    </source>
</evidence>
<evidence type="ECO:0000313" key="3">
    <source>
        <dbReference type="Proteomes" id="UP000824469"/>
    </source>
</evidence>
<reference evidence="2 3" key="1">
    <citation type="journal article" date="2021" name="Nat. Plants">
        <title>The Taxus genome provides insights into paclitaxel biosynthesis.</title>
        <authorList>
            <person name="Xiong X."/>
            <person name="Gou J."/>
            <person name="Liao Q."/>
            <person name="Li Y."/>
            <person name="Zhou Q."/>
            <person name="Bi G."/>
            <person name="Li C."/>
            <person name="Du R."/>
            <person name="Wang X."/>
            <person name="Sun T."/>
            <person name="Guo L."/>
            <person name="Liang H."/>
            <person name="Lu P."/>
            <person name="Wu Y."/>
            <person name="Zhang Z."/>
            <person name="Ro D.K."/>
            <person name="Shang Y."/>
            <person name="Huang S."/>
            <person name="Yan J."/>
        </authorList>
    </citation>
    <scope>NUCLEOTIDE SEQUENCE [LARGE SCALE GENOMIC DNA]</scope>
    <source>
        <strain evidence="2">Ta-2019</strain>
    </source>
</reference>
<accession>A0AA38FGR9</accession>
<dbReference type="Proteomes" id="UP000824469">
    <property type="component" value="Unassembled WGS sequence"/>
</dbReference>
<evidence type="ECO:0000313" key="2">
    <source>
        <dbReference type="EMBL" id="KAH9301913.1"/>
    </source>
</evidence>
<name>A0AA38FGR9_TAXCH</name>
<protein>
    <submittedName>
        <fullName evidence="2">Uncharacterized protein</fullName>
    </submittedName>
</protein>
<organism evidence="2 3">
    <name type="scientific">Taxus chinensis</name>
    <name type="common">Chinese yew</name>
    <name type="synonym">Taxus wallichiana var. chinensis</name>
    <dbReference type="NCBI Taxonomy" id="29808"/>
    <lineage>
        <taxon>Eukaryota</taxon>
        <taxon>Viridiplantae</taxon>
        <taxon>Streptophyta</taxon>
        <taxon>Embryophyta</taxon>
        <taxon>Tracheophyta</taxon>
        <taxon>Spermatophyta</taxon>
        <taxon>Pinopsida</taxon>
        <taxon>Pinidae</taxon>
        <taxon>Conifers II</taxon>
        <taxon>Cupressales</taxon>
        <taxon>Taxaceae</taxon>
        <taxon>Taxus</taxon>
    </lineage>
</organism>
<feature type="compositionally biased region" description="Polar residues" evidence="1">
    <location>
        <begin position="1"/>
        <end position="12"/>
    </location>
</feature>
<comment type="caution">
    <text evidence="2">The sequence shown here is derived from an EMBL/GenBank/DDBJ whole genome shotgun (WGS) entry which is preliminary data.</text>
</comment>
<dbReference type="AlphaFoldDB" id="A0AA38FGR9"/>
<keyword evidence="3" id="KW-1185">Reference proteome</keyword>
<feature type="non-terminal residue" evidence="2">
    <location>
        <position position="1"/>
    </location>
</feature>
<proteinExistence type="predicted"/>
<sequence>GTKNINACSSRQGKLVKRDISRGSRQKGVLENAPRTAAPQVTAALFRAAVTRPGG</sequence>
<gene>
    <name evidence="2" type="ORF">KI387_013496</name>
</gene>
<feature type="non-terminal residue" evidence="2">
    <location>
        <position position="55"/>
    </location>
</feature>